<evidence type="ECO:0000313" key="1">
    <source>
        <dbReference type="EMBL" id="KIW95558.1"/>
    </source>
</evidence>
<accession>A0A0D2HQ59</accession>
<dbReference type="Proteomes" id="UP000053789">
    <property type="component" value="Unassembled WGS sequence"/>
</dbReference>
<sequence length="256" mass="29915">MAMLNGIKEFLRAQLYGPSPSRAKSEESGNTGVDDLPAATDLWGKVQRELKDPGRYRSMETDDRRFDDKFRRMYKRFREELRTCSGTWHEAPWLVFDRFKWSEVHRAKIQLGLLSEAEGADPIPRLRKVLMATGLYIVLLATRQSLDRMMKDIQKTLEEDFPLLARTQMRFWTPEMRQLKSEEVMTVRGWETFNRMLENMSLELSVALGQIKKGNVDDQAGTEEGNRKPICEVLRREIHKEHPHLDLPDLSLHVEL</sequence>
<dbReference type="OrthoDB" id="4155311at2759"/>
<dbReference type="RefSeq" id="XP_016622227.1">
    <property type="nucleotide sequence ID" value="XM_016761889.1"/>
</dbReference>
<dbReference type="AlphaFoldDB" id="A0A0D2HQ59"/>
<keyword evidence="2" id="KW-1185">Reference proteome</keyword>
<evidence type="ECO:0000313" key="2">
    <source>
        <dbReference type="Proteomes" id="UP000053789"/>
    </source>
</evidence>
<name>A0A0D2HQ59_CLAB1</name>
<dbReference type="VEuPathDB" id="FungiDB:Z519_04143"/>
<proteinExistence type="predicted"/>
<protein>
    <submittedName>
        <fullName evidence="1">Uncharacterized protein</fullName>
    </submittedName>
</protein>
<dbReference type="GeneID" id="27697071"/>
<dbReference type="EMBL" id="KN846984">
    <property type="protein sequence ID" value="KIW95558.1"/>
    <property type="molecule type" value="Genomic_DNA"/>
</dbReference>
<gene>
    <name evidence="1" type="ORF">Z519_04143</name>
</gene>
<organism evidence="1 2">
    <name type="scientific">Cladophialophora bantiana (strain ATCC 10958 / CBS 173.52 / CDC B-1940 / NIH 8579)</name>
    <name type="common">Xylohypha bantiana</name>
    <dbReference type="NCBI Taxonomy" id="1442370"/>
    <lineage>
        <taxon>Eukaryota</taxon>
        <taxon>Fungi</taxon>
        <taxon>Dikarya</taxon>
        <taxon>Ascomycota</taxon>
        <taxon>Pezizomycotina</taxon>
        <taxon>Eurotiomycetes</taxon>
        <taxon>Chaetothyriomycetidae</taxon>
        <taxon>Chaetothyriales</taxon>
        <taxon>Herpotrichiellaceae</taxon>
        <taxon>Cladophialophora</taxon>
    </lineage>
</organism>
<dbReference type="HOGENOM" id="CLU_1085873_0_0_1"/>
<reference evidence="1" key="1">
    <citation type="submission" date="2015-01" db="EMBL/GenBank/DDBJ databases">
        <title>The Genome Sequence of Cladophialophora bantiana CBS 173.52.</title>
        <authorList>
            <consortium name="The Broad Institute Genomics Platform"/>
            <person name="Cuomo C."/>
            <person name="de Hoog S."/>
            <person name="Gorbushina A."/>
            <person name="Stielow B."/>
            <person name="Teixiera M."/>
            <person name="Abouelleil A."/>
            <person name="Chapman S.B."/>
            <person name="Priest M."/>
            <person name="Young S.K."/>
            <person name="Wortman J."/>
            <person name="Nusbaum C."/>
            <person name="Birren B."/>
        </authorList>
    </citation>
    <scope>NUCLEOTIDE SEQUENCE [LARGE SCALE GENOMIC DNA]</scope>
    <source>
        <strain evidence="1">CBS 173.52</strain>
    </source>
</reference>